<dbReference type="PRINTS" id="PR00081">
    <property type="entry name" value="GDHRDH"/>
</dbReference>
<evidence type="ECO:0000313" key="3">
    <source>
        <dbReference type="EMBL" id="TRX01765.1"/>
    </source>
</evidence>
<dbReference type="RefSeq" id="WP_127028982.1">
    <property type="nucleotide sequence ID" value="NZ_RYFG02000018.1"/>
</dbReference>
<dbReference type="SUPFAM" id="SSF51735">
    <property type="entry name" value="NAD(P)-binding Rossmann-fold domains"/>
    <property type="match status" value="1"/>
</dbReference>
<name>A0ABY3CER2_9GAMM</name>
<evidence type="ECO:0000256" key="1">
    <source>
        <dbReference type="ARBA" id="ARBA00006484"/>
    </source>
</evidence>
<accession>A0ABY3CER2</accession>
<sequence length="248" mass="26771">MQSPKKRIVIIGGNSTIAEHCARLWVSGSAVDLTLVVRDRLKAESIAADLRIRNPQSVIRVREAHFTEPSAIQAVADESVDQGGVDIVLIAHGALPNQALCQQNLSLAHEALTINGVSPALFAEAFAGHMIKAGRGTLAIIGSVAGDRGRKSNYVYGAAKGLLARYTQGLQHRLAATNVKVVLIKPGPTETPMTAQLNQQLAPVKDVARCIVDGIDRGKPIIYTPAKWRWIMAVVRHLPRFIFNSLNI</sequence>
<comment type="similarity">
    <text evidence="1">Belongs to the short-chain dehydrogenases/reductases (SDR) family.</text>
</comment>
<dbReference type="InterPro" id="IPR002347">
    <property type="entry name" value="SDR_fam"/>
</dbReference>
<dbReference type="Proteomes" id="UP000733744">
    <property type="component" value="Unassembled WGS sequence"/>
</dbReference>
<dbReference type="PANTHER" id="PTHR43669">
    <property type="entry name" value="5-KETO-D-GLUCONATE 5-REDUCTASE"/>
    <property type="match status" value="1"/>
</dbReference>
<dbReference type="Gene3D" id="3.40.50.720">
    <property type="entry name" value="NAD(P)-binding Rossmann-like Domain"/>
    <property type="match status" value="1"/>
</dbReference>
<evidence type="ECO:0000256" key="2">
    <source>
        <dbReference type="ARBA" id="ARBA00023002"/>
    </source>
</evidence>
<gene>
    <name evidence="3" type="ORF">EKO24_003255</name>
</gene>
<dbReference type="InterPro" id="IPR036291">
    <property type="entry name" value="NAD(P)-bd_dom_sf"/>
</dbReference>
<dbReference type="PANTHER" id="PTHR43669:SF6">
    <property type="entry name" value="DECAPRENYLPHOSPHORYL-2-KETO-BETA-D-ERYTHRO-PENTOSE REDUCTASE"/>
    <property type="match status" value="1"/>
</dbReference>
<evidence type="ECO:0000313" key="4">
    <source>
        <dbReference type="Proteomes" id="UP000733744"/>
    </source>
</evidence>
<keyword evidence="2" id="KW-0560">Oxidoreductase</keyword>
<reference evidence="3 4" key="1">
    <citation type="journal article" date="2019" name="Antonie Van Leeuwenhoek">
        <title>Description of 'Ca. Methylobacter oryzae' KRF1, a novel species from the environmentally important Methylobacter clade 2.</title>
        <authorList>
            <person name="Khatri K."/>
            <person name="Mohite J.A."/>
            <person name="Pandit P.S."/>
            <person name="Bahulikar R."/>
            <person name="Rahalkar M.C."/>
        </authorList>
    </citation>
    <scope>NUCLEOTIDE SEQUENCE [LARGE SCALE GENOMIC DNA]</scope>
    <source>
        <strain evidence="3 4">KRF1</strain>
    </source>
</reference>
<dbReference type="Pfam" id="PF00106">
    <property type="entry name" value="adh_short"/>
    <property type="match status" value="1"/>
</dbReference>
<organism evidence="3 4">
    <name type="scientific">Candidatus Methylobacter oryzae</name>
    <dbReference type="NCBI Taxonomy" id="2497749"/>
    <lineage>
        <taxon>Bacteria</taxon>
        <taxon>Pseudomonadati</taxon>
        <taxon>Pseudomonadota</taxon>
        <taxon>Gammaproteobacteria</taxon>
        <taxon>Methylococcales</taxon>
        <taxon>Methylococcaceae</taxon>
        <taxon>Methylobacter</taxon>
    </lineage>
</organism>
<comment type="caution">
    <text evidence="3">The sequence shown here is derived from an EMBL/GenBank/DDBJ whole genome shotgun (WGS) entry which is preliminary data.</text>
</comment>
<dbReference type="EMBL" id="RYFG02000018">
    <property type="protein sequence ID" value="TRX01765.1"/>
    <property type="molecule type" value="Genomic_DNA"/>
</dbReference>
<protein>
    <submittedName>
        <fullName evidence="3">SDR family NAD(P)-dependent oxidoreductase</fullName>
    </submittedName>
</protein>
<proteinExistence type="inferred from homology"/>
<keyword evidence="4" id="KW-1185">Reference proteome</keyword>